<accession>A0ABT5FIT8</accession>
<name>A0ABT5FIT8_9GAMM</name>
<dbReference type="PROSITE" id="PS50125">
    <property type="entry name" value="GUANYLATE_CYCLASE_2"/>
    <property type="match status" value="1"/>
</dbReference>
<evidence type="ECO:0000313" key="3">
    <source>
        <dbReference type="Proteomes" id="UP001528411"/>
    </source>
</evidence>
<dbReference type="RefSeq" id="WP_272182160.1">
    <property type="nucleotide sequence ID" value="NZ_JAQOMS010000002.1"/>
</dbReference>
<sequence>MNIIEHPRLYRLLTSMGDLSPRECGDIEEDLWAMFGQDATVLVTDMSHFSKVTQQHGIIYYLAMIKRMQDAIALSVAKHKGLVIKFVADNSFSKFEDVDSALACIKEINHKMKAENAKTPDIWDIELCSGIDCGKILNINNADMFGDPVNVASKLGEDTAKP</sequence>
<gene>
    <name evidence="2" type="ORF">PN838_23225</name>
</gene>
<organism evidence="2 3">
    <name type="scientific">Psychrosphaera algicola</name>
    <dbReference type="NCBI Taxonomy" id="3023714"/>
    <lineage>
        <taxon>Bacteria</taxon>
        <taxon>Pseudomonadati</taxon>
        <taxon>Pseudomonadota</taxon>
        <taxon>Gammaproteobacteria</taxon>
        <taxon>Alteromonadales</taxon>
        <taxon>Pseudoalteromonadaceae</taxon>
        <taxon>Psychrosphaera</taxon>
    </lineage>
</organism>
<dbReference type="CDD" id="cd07302">
    <property type="entry name" value="CHD"/>
    <property type="match status" value="1"/>
</dbReference>
<evidence type="ECO:0000259" key="1">
    <source>
        <dbReference type="PROSITE" id="PS50125"/>
    </source>
</evidence>
<proteinExistence type="predicted"/>
<dbReference type="InterPro" id="IPR029787">
    <property type="entry name" value="Nucleotide_cyclase"/>
</dbReference>
<evidence type="ECO:0000313" key="2">
    <source>
        <dbReference type="EMBL" id="MDC2891121.1"/>
    </source>
</evidence>
<comment type="caution">
    <text evidence="2">The sequence shown here is derived from an EMBL/GenBank/DDBJ whole genome shotgun (WGS) entry which is preliminary data.</text>
</comment>
<dbReference type="InterPro" id="IPR001054">
    <property type="entry name" value="A/G_cyclase"/>
</dbReference>
<dbReference type="Gene3D" id="3.30.70.1230">
    <property type="entry name" value="Nucleotide cyclase"/>
    <property type="match status" value="1"/>
</dbReference>
<protein>
    <submittedName>
        <fullName evidence="2">Adenylate/guanylate cyclase domain-containing protein</fullName>
    </submittedName>
</protein>
<reference evidence="2 3" key="1">
    <citation type="submission" date="2023-01" db="EMBL/GenBank/DDBJ databases">
        <title>Psychrosphaera sp. nov., isolated from marine algae.</title>
        <authorList>
            <person name="Bayburt H."/>
            <person name="Choi B.J."/>
            <person name="Kim J.M."/>
            <person name="Choi D.G."/>
            <person name="Jeon C.O."/>
        </authorList>
    </citation>
    <scope>NUCLEOTIDE SEQUENCE [LARGE SCALE GENOMIC DNA]</scope>
    <source>
        <strain evidence="2 3">G1-22</strain>
    </source>
</reference>
<dbReference type="SUPFAM" id="SSF55073">
    <property type="entry name" value="Nucleotide cyclase"/>
    <property type="match status" value="1"/>
</dbReference>
<dbReference type="EMBL" id="JAQOMS010000002">
    <property type="protein sequence ID" value="MDC2891121.1"/>
    <property type="molecule type" value="Genomic_DNA"/>
</dbReference>
<feature type="domain" description="Guanylate cyclase" evidence="1">
    <location>
        <begin position="40"/>
        <end position="156"/>
    </location>
</feature>
<keyword evidence="3" id="KW-1185">Reference proteome</keyword>
<dbReference type="Proteomes" id="UP001528411">
    <property type="component" value="Unassembled WGS sequence"/>
</dbReference>